<accession>A0A1M6LKN5</accession>
<reference evidence="2" key="1">
    <citation type="submission" date="2016-11" db="EMBL/GenBank/DDBJ databases">
        <authorList>
            <person name="Varghese N."/>
            <person name="Submissions S."/>
        </authorList>
    </citation>
    <scope>NUCLEOTIDE SEQUENCE [LARGE SCALE GENOMIC DNA]</scope>
    <source>
        <strain evidence="2">DSM 16478</strain>
    </source>
</reference>
<evidence type="ECO:0000313" key="2">
    <source>
        <dbReference type="Proteomes" id="UP000184314"/>
    </source>
</evidence>
<sequence length="456" mass="52836">MQITPPKNVLTARGSFSKLIFLLKTKILRPKLDRLHRKTDDALKNQNISSINIKKRNAIFQHAKEHSDFYKKKYADLKINETGNLTTEEFLKIPPLTREEIRNNFHSIKVNNVSPSYCDKVSTSGSTSLPVSVIHDNRHPETPIRWRILSWWGINPWENQAFIYRFKKSFFKQILNTILWWPTKRIFLAAANPQKKQLEKYVRDFNRIKPTLLQGYVDVVFEFALYLLDNNIKIHAPKMVWVTSAPLFEEQRILMEKAFGAPVCDQYGNTEIMLIAAECPNKEGLHIMQDTVHIEFVDEFNQPIPPNTTGKILLTDLTNYAFPLIRYEIGDEGQYKEMKCTCGIPLPLMNNIHGRQSTHIVTPSGLHIKGEHIMAMFNEHMGMFKELQLIQQVDFSVSINFVPRIKEGCKISAEKMVDLLKKRSRSEIKIRYTKTNKIRQVGNKTPLIISNVTSNI</sequence>
<dbReference type="InterPro" id="IPR042099">
    <property type="entry name" value="ANL_N_sf"/>
</dbReference>
<dbReference type="GO" id="GO:0016874">
    <property type="term" value="F:ligase activity"/>
    <property type="evidence" value="ECO:0007669"/>
    <property type="project" value="UniProtKB-KW"/>
</dbReference>
<proteinExistence type="predicted"/>
<dbReference type="STRING" id="228958.SAMN04488007_1199"/>
<keyword evidence="2" id="KW-1185">Reference proteome</keyword>
<dbReference type="RefSeq" id="WP_073242140.1">
    <property type="nucleotide sequence ID" value="NZ_FQZX01000001.1"/>
</dbReference>
<dbReference type="OrthoDB" id="580775at2"/>
<dbReference type="Proteomes" id="UP000184314">
    <property type="component" value="Unassembled WGS sequence"/>
</dbReference>
<dbReference type="Gene3D" id="3.40.50.12780">
    <property type="entry name" value="N-terminal domain of ligase-like"/>
    <property type="match status" value="1"/>
</dbReference>
<dbReference type="PANTHER" id="PTHR36932:SF1">
    <property type="entry name" value="CAPSULAR POLYSACCHARIDE BIOSYNTHESIS PROTEIN"/>
    <property type="match status" value="1"/>
</dbReference>
<dbReference type="AlphaFoldDB" id="A0A1M6LKN5"/>
<evidence type="ECO:0000313" key="1">
    <source>
        <dbReference type="EMBL" id="SHJ71776.1"/>
    </source>
</evidence>
<keyword evidence="1" id="KW-0436">Ligase</keyword>
<dbReference type="InterPro" id="IPR053158">
    <property type="entry name" value="CapK_Type1_Caps_Biosynth"/>
</dbReference>
<dbReference type="PANTHER" id="PTHR36932">
    <property type="entry name" value="CAPSULAR POLYSACCHARIDE BIOSYNTHESIS PROTEIN"/>
    <property type="match status" value="1"/>
</dbReference>
<organism evidence="1 2">
    <name type="scientific">Maribacter aquivivus</name>
    <dbReference type="NCBI Taxonomy" id="228958"/>
    <lineage>
        <taxon>Bacteria</taxon>
        <taxon>Pseudomonadati</taxon>
        <taxon>Bacteroidota</taxon>
        <taxon>Flavobacteriia</taxon>
        <taxon>Flavobacteriales</taxon>
        <taxon>Flavobacteriaceae</taxon>
        <taxon>Maribacter</taxon>
    </lineage>
</organism>
<name>A0A1M6LKN5_9FLAO</name>
<protein>
    <submittedName>
        <fullName evidence="1">Phenylacetate-CoA ligase</fullName>
    </submittedName>
</protein>
<dbReference type="EMBL" id="FQZX01000001">
    <property type="protein sequence ID" value="SHJ71776.1"/>
    <property type="molecule type" value="Genomic_DNA"/>
</dbReference>
<gene>
    <name evidence="1" type="ORF">SAMN04488007_1199</name>
</gene>
<dbReference type="SUPFAM" id="SSF56801">
    <property type="entry name" value="Acetyl-CoA synthetase-like"/>
    <property type="match status" value="1"/>
</dbReference>